<feature type="signal peptide" evidence="4">
    <location>
        <begin position="1"/>
        <end position="20"/>
    </location>
</feature>
<name>A0ABR6ZR12_9BURK</name>
<dbReference type="SUPFAM" id="SSF51011">
    <property type="entry name" value="Glycosyl hydrolase domain"/>
    <property type="match status" value="1"/>
</dbReference>
<evidence type="ECO:0000256" key="4">
    <source>
        <dbReference type="SAM" id="SignalP"/>
    </source>
</evidence>
<proteinExistence type="inferred from homology"/>
<dbReference type="Pfam" id="PF01229">
    <property type="entry name" value="Glyco_hydro_39"/>
    <property type="match status" value="1"/>
</dbReference>
<comment type="similarity">
    <text evidence="1">Belongs to the glycosyl hydrolase 39 family.</text>
</comment>
<dbReference type="InterPro" id="IPR000514">
    <property type="entry name" value="Glyco_hydro_39"/>
</dbReference>
<comment type="caution">
    <text evidence="6">The sequence shown here is derived from an EMBL/GenBank/DDBJ whole genome shotgun (WGS) entry which is preliminary data.</text>
</comment>
<sequence length="516" mass="58236">MFKPLLLALATPLLFGVSYAADLRSIHIDVTSPTTQRDHFTDFSVGSDYPGTLMREDSLAQLQTVKAELGFRYLRFHGIFHDVLNTYTEHDGKPVYDWTKIDYLYDRLLRMGIKPFVELGFTPHAMRGSDKTIFYWKGNISHPDPVKWTALVDAFVRHLQARYGREEVRSWYFEVWNEPNLAIFWEGADQAAYFDLYERSARAIKAIDPQLKVGGPATAGAAWVPEFLAFTQKTGAPVDFVTTHTYGVDGGFIDEHGVSDTKLSTSPHAVTGDVKKVRAQIKASARPDLPLFFTEWSSSYTPRDPVHDSYISAAYILSKLKSSEAHAQGMSYWTYTDLFEEPGPPTASFQGGFGLLNPEGIRKPAYFAYKYLHQLGEAVISTQDPQSYVTRTEDGALQVLAWDYRQPVQDKSNRGFYTTVLPSKNLTPLELDVSGLQAGDYTAYIYRTGFRSNDAHTAYLEMGSPARLSTTQLKRLQDLTTDQPELRQLKVQQSGKASIKIDMRENDVVLVRLLPR</sequence>
<dbReference type="EMBL" id="JACOGF010000005">
    <property type="protein sequence ID" value="MBC3918273.1"/>
    <property type="molecule type" value="Genomic_DNA"/>
</dbReference>
<feature type="domain" description="Glycosyl hydrolases family 39 N-terminal catalytic" evidence="5">
    <location>
        <begin position="26"/>
        <end position="482"/>
    </location>
</feature>
<evidence type="ECO:0000259" key="5">
    <source>
        <dbReference type="Pfam" id="PF01229"/>
    </source>
</evidence>
<evidence type="ECO:0000256" key="2">
    <source>
        <dbReference type="ARBA" id="ARBA00022801"/>
    </source>
</evidence>
<protein>
    <submittedName>
        <fullName evidence="6">Cellulase family glycosylhydrolase</fullName>
    </submittedName>
</protein>
<dbReference type="PRINTS" id="PR00745">
    <property type="entry name" value="GLHYDRLASE39"/>
</dbReference>
<gene>
    <name evidence="6" type="ORF">H8L32_12350</name>
</gene>
<dbReference type="InterPro" id="IPR017853">
    <property type="entry name" value="GH"/>
</dbReference>
<evidence type="ECO:0000256" key="3">
    <source>
        <dbReference type="ARBA" id="ARBA00023295"/>
    </source>
</evidence>
<dbReference type="PROSITE" id="PS01027">
    <property type="entry name" value="GLYCOSYL_HYDROL_F39"/>
    <property type="match status" value="1"/>
</dbReference>
<dbReference type="Proteomes" id="UP000650424">
    <property type="component" value="Unassembled WGS sequence"/>
</dbReference>
<dbReference type="SUPFAM" id="SSF51445">
    <property type="entry name" value="(Trans)glycosidases"/>
    <property type="match status" value="1"/>
</dbReference>
<evidence type="ECO:0000313" key="7">
    <source>
        <dbReference type="Proteomes" id="UP000650424"/>
    </source>
</evidence>
<keyword evidence="4" id="KW-0732">Signal</keyword>
<keyword evidence="3" id="KW-0326">Glycosidase</keyword>
<dbReference type="InterPro" id="IPR049165">
    <property type="entry name" value="GH39_as"/>
</dbReference>
<feature type="chain" id="PRO_5045714602" evidence="4">
    <location>
        <begin position="21"/>
        <end position="516"/>
    </location>
</feature>
<dbReference type="Gene3D" id="2.60.40.1500">
    <property type="entry name" value="Glycosyl hydrolase domain, family 39"/>
    <property type="match status" value="1"/>
</dbReference>
<dbReference type="Gene3D" id="3.20.20.80">
    <property type="entry name" value="Glycosidases"/>
    <property type="match status" value="1"/>
</dbReference>
<evidence type="ECO:0000313" key="6">
    <source>
        <dbReference type="EMBL" id="MBC3918273.1"/>
    </source>
</evidence>
<organism evidence="6 7">
    <name type="scientific">Undibacterium hunanense</name>
    <dbReference type="NCBI Taxonomy" id="2762292"/>
    <lineage>
        <taxon>Bacteria</taxon>
        <taxon>Pseudomonadati</taxon>
        <taxon>Pseudomonadota</taxon>
        <taxon>Betaproteobacteria</taxon>
        <taxon>Burkholderiales</taxon>
        <taxon>Oxalobacteraceae</taxon>
        <taxon>Undibacterium</taxon>
    </lineage>
</organism>
<dbReference type="InterPro" id="IPR049166">
    <property type="entry name" value="GH39_cat"/>
</dbReference>
<dbReference type="PANTHER" id="PTHR12631">
    <property type="entry name" value="ALPHA-L-IDURONIDASE"/>
    <property type="match status" value="1"/>
</dbReference>
<reference evidence="6 7" key="1">
    <citation type="submission" date="2020-08" db="EMBL/GenBank/DDBJ databases">
        <title>Novel species isolated from subtropical streams in China.</title>
        <authorList>
            <person name="Lu H."/>
        </authorList>
    </citation>
    <scope>NUCLEOTIDE SEQUENCE [LARGE SCALE GENOMIC DNA]</scope>
    <source>
        <strain evidence="6 7">CY18W</strain>
    </source>
</reference>
<keyword evidence="7" id="KW-1185">Reference proteome</keyword>
<keyword evidence="2" id="KW-0378">Hydrolase</keyword>
<dbReference type="PANTHER" id="PTHR12631:SF10">
    <property type="entry name" value="BETA-XYLOSIDASE-LIKE PROTEIN-RELATED"/>
    <property type="match status" value="1"/>
</dbReference>
<evidence type="ECO:0000256" key="1">
    <source>
        <dbReference type="ARBA" id="ARBA00008875"/>
    </source>
</evidence>
<dbReference type="RefSeq" id="WP_186947531.1">
    <property type="nucleotide sequence ID" value="NZ_JACOGF010000005.1"/>
</dbReference>
<accession>A0ABR6ZR12</accession>
<dbReference type="InterPro" id="IPR051923">
    <property type="entry name" value="Glycosyl_Hydrolase_39"/>
</dbReference>